<dbReference type="GO" id="GO:0009289">
    <property type="term" value="C:pilus"/>
    <property type="evidence" value="ECO:0007669"/>
    <property type="project" value="UniProtKB-SubCell"/>
</dbReference>
<reference evidence="7 8" key="1">
    <citation type="submission" date="2012-02" db="EMBL/GenBank/DDBJ databases">
        <title>The Genome Sequence of Parabacteroides goldsteinii CL02T12C30.</title>
        <authorList>
            <consortium name="The Broad Institute Genome Sequencing Platform"/>
            <person name="Earl A."/>
            <person name="Ward D."/>
            <person name="Feldgarden M."/>
            <person name="Gevers D."/>
            <person name="Zitomersky N.L."/>
            <person name="Coyne M.J."/>
            <person name="Comstock L.E."/>
            <person name="Young S.K."/>
            <person name="Zeng Q."/>
            <person name="Gargeya S."/>
            <person name="Fitzgerald M."/>
            <person name="Haas B."/>
            <person name="Abouelleil A."/>
            <person name="Alvarado L."/>
            <person name="Arachchi H.M."/>
            <person name="Berlin A."/>
            <person name="Chapman S.B."/>
            <person name="Gearin G."/>
            <person name="Goldberg J."/>
            <person name="Griggs A."/>
            <person name="Gujja S."/>
            <person name="Hansen M."/>
            <person name="Heiman D."/>
            <person name="Howarth C."/>
            <person name="Larimer J."/>
            <person name="Lui A."/>
            <person name="MacDonald P.J.P."/>
            <person name="McCowen C."/>
            <person name="Montmayeur A."/>
            <person name="Murphy C."/>
            <person name="Neiman D."/>
            <person name="Pearson M."/>
            <person name="Priest M."/>
            <person name="Roberts A."/>
            <person name="Saif S."/>
            <person name="Shea T."/>
            <person name="Sisk P."/>
            <person name="Stolte C."/>
            <person name="Sykes S."/>
            <person name="Wortman J."/>
            <person name="Nusbaum C."/>
            <person name="Birren B."/>
        </authorList>
    </citation>
    <scope>NUCLEOTIDE SEQUENCE [LARGE SCALE GENOMIC DNA]</scope>
    <source>
        <strain evidence="7 8">CL02T12C30</strain>
    </source>
</reference>
<dbReference type="EMBL" id="AGZO01000039">
    <property type="protein sequence ID" value="EKN07286.1"/>
    <property type="molecule type" value="Genomic_DNA"/>
</dbReference>
<name>K5Z7G2_9BACT</name>
<comment type="similarity">
    <text evidence="2">Belongs to the bacteroidetes fimbrillin superfamily. FimA/Mfa1 family.</text>
</comment>
<evidence type="ECO:0000256" key="5">
    <source>
        <dbReference type="SAM" id="SignalP"/>
    </source>
</evidence>
<feature type="signal peptide" evidence="5">
    <location>
        <begin position="1"/>
        <end position="23"/>
    </location>
</feature>
<evidence type="ECO:0000256" key="4">
    <source>
        <dbReference type="ARBA" id="ARBA00023263"/>
    </source>
</evidence>
<evidence type="ECO:0000256" key="2">
    <source>
        <dbReference type="ARBA" id="ARBA00006011"/>
    </source>
</evidence>
<organism evidence="7 8">
    <name type="scientific">Parabacteroides goldsteinii CL02T12C30</name>
    <dbReference type="NCBI Taxonomy" id="999418"/>
    <lineage>
        <taxon>Bacteria</taxon>
        <taxon>Pseudomonadati</taxon>
        <taxon>Bacteroidota</taxon>
        <taxon>Bacteroidia</taxon>
        <taxon>Bacteroidales</taxon>
        <taxon>Tannerellaceae</taxon>
        <taxon>Parabacteroides</taxon>
    </lineage>
</organism>
<evidence type="ECO:0000256" key="1">
    <source>
        <dbReference type="ARBA" id="ARBA00004561"/>
    </source>
</evidence>
<comment type="caution">
    <text evidence="7">The sequence shown here is derived from an EMBL/GenBank/DDBJ whole genome shotgun (WGS) entry which is preliminary data.</text>
</comment>
<dbReference type="RefSeq" id="WP_007659122.1">
    <property type="nucleotide sequence ID" value="NZ_JH976477.1"/>
</dbReference>
<dbReference type="InterPro" id="IPR029141">
    <property type="entry name" value="FimA_N"/>
</dbReference>
<dbReference type="HOGENOM" id="CLU_011876_0_0_10"/>
<gene>
    <name evidence="7" type="ORF">HMPREF1076_05128</name>
</gene>
<dbReference type="PROSITE" id="PS51257">
    <property type="entry name" value="PROKAR_LIPOPROTEIN"/>
    <property type="match status" value="1"/>
</dbReference>
<evidence type="ECO:0000313" key="7">
    <source>
        <dbReference type="EMBL" id="EKN07286.1"/>
    </source>
</evidence>
<dbReference type="PATRIC" id="fig|999418.3.peg.5196"/>
<dbReference type="OrthoDB" id="1099411at2"/>
<feature type="chain" id="PRO_5003892571" description="Major fimbrial subunit protein N-terminal domain-containing protein" evidence="5">
    <location>
        <begin position="24"/>
        <end position="978"/>
    </location>
</feature>
<dbReference type="Pfam" id="PF06321">
    <property type="entry name" value="P_gingi_FimA"/>
    <property type="match status" value="1"/>
</dbReference>
<keyword evidence="3 5" id="KW-0732">Signal</keyword>
<feature type="domain" description="Major fimbrial subunit protein N-terminal" evidence="6">
    <location>
        <begin position="59"/>
        <end position="157"/>
    </location>
</feature>
<proteinExistence type="inferred from homology"/>
<evidence type="ECO:0000256" key="3">
    <source>
        <dbReference type="ARBA" id="ARBA00022729"/>
    </source>
</evidence>
<evidence type="ECO:0000259" key="6">
    <source>
        <dbReference type="Pfam" id="PF06321"/>
    </source>
</evidence>
<accession>K5Z7G2</accession>
<sequence>MRLFNKLYGISLFTLLLSVASCTSETEEQHRTSAPDPSGSEARREVMLTLKNKLSVVKTKAGDAIATTDENKISSLDIYVFGSTTENGTYTYQERFSYRESSAEMPSGNDVTPLDLTAVGSDGKQTNALLSLKKGLFVKIYCIANQSKLIDPATDTVFNGFIPLVQSNPGQPGNTVTEGTPTESDFLLFKSIQLDPASATDILKTPLPMTGAYATPLDLTDFSVSARLQLGFRLTRSVARFDIVNDAATSKFTIQSVSMANGRRGVSFFPLKVTGTLPTAASGDLITYPARPFDGEKANAGNCLGAFYTWPSPMGDGGYLILSGTYATNQTENVPVTYKVPFKPEGDGNYIEVSQNHRYTVNITKADEYHLDFTINVEDWTDEGNIDDYEPGGEAGGEGLIVGTATGVEYNKTQRTITVALDEITDFKISGSSAAGYFVSKYYIDNDKDHDWLKITGPDGVINTKAENSASEYTISLNTDYHGTDFPLAYLRFTDKISAKESIMMVQAISAPRFDRVVSSSTGASYADEVITFDVKKAVQTFDIEMEVFSAIGSMVDNLPDWLTVSPATIAETSGNYKFTLTSLPDPFPKAAFDETKLEMINLSDESKITEIAVKMVANNPEIITAQPTIATSSGSLSYYDAANKKMYLFNDNSTVKLTVFSLGGCKVVNAPSWMTVIPGTTNNTMEITFKQASSTSTENISATIKIQNLLDETKSISLTVYQKLQGLRLQDFYGSNSYSYLENSITATTPSVVYFPTQRNYFEFKVRSPFGITASDNTSWINTPSQTATQTLSNGDILTTVKVTMYNYISADMCNTRRKTGVITLTAAKSAQTKKMNIKTEHITVNILGHDAPPSLLTIDPGDRSTWMWMSQNVGVGNAVVNYSTWKSKCPSGWTSMNAGTLSRAMSGQTFGANTGEHPYKSTAVRNYMQGAGLPYLAIDGAGNFMYVSYGDSYVLGYTTNDLAFRCVRTYNSSTDN</sequence>
<dbReference type="Proteomes" id="UP000006330">
    <property type="component" value="Unassembled WGS sequence"/>
</dbReference>
<evidence type="ECO:0000313" key="8">
    <source>
        <dbReference type="Proteomes" id="UP000006330"/>
    </source>
</evidence>
<keyword evidence="4" id="KW-0281">Fimbrium</keyword>
<dbReference type="AlphaFoldDB" id="K5Z7G2"/>
<protein>
    <recommendedName>
        <fullName evidence="6">Major fimbrial subunit protein N-terminal domain-containing protein</fullName>
    </recommendedName>
</protein>
<comment type="subcellular location">
    <subcellularLocation>
        <location evidence="1">Fimbrium</location>
    </subcellularLocation>
</comment>